<evidence type="ECO:0000256" key="4">
    <source>
        <dbReference type="ARBA" id="ARBA00023242"/>
    </source>
</evidence>
<dbReference type="InParanoid" id="A0A7R8YWY5"/>
<dbReference type="InterPro" id="IPR026741">
    <property type="entry name" value="SNO"/>
</dbReference>
<dbReference type="OrthoDB" id="421838at2759"/>
<evidence type="ECO:0000256" key="1">
    <source>
        <dbReference type="ARBA" id="ARBA00004123"/>
    </source>
</evidence>
<dbReference type="InterPro" id="IPR039187">
    <property type="entry name" value="SNO_AAA"/>
</dbReference>
<accession>A0A7R8YWY5</accession>
<feature type="domain" description="Strawberry notch AAA" evidence="5">
    <location>
        <begin position="160"/>
        <end position="432"/>
    </location>
</feature>
<dbReference type="Proteomes" id="UP000594454">
    <property type="component" value="Chromosome 4"/>
</dbReference>
<dbReference type="Pfam" id="PF13872">
    <property type="entry name" value="AAA_34"/>
    <property type="match status" value="1"/>
</dbReference>
<dbReference type="PANTHER" id="PTHR12706:SF30">
    <property type="entry name" value="PROTEIN STRAWBERRY NOTCH-RELATED"/>
    <property type="match status" value="1"/>
</dbReference>
<keyword evidence="3" id="KW-0175">Coiled coil</keyword>
<evidence type="ECO:0000313" key="6">
    <source>
        <dbReference type="EMBL" id="CAD7088413.1"/>
    </source>
</evidence>
<comment type="subcellular location">
    <subcellularLocation>
        <location evidence="1">Nucleus</location>
    </subcellularLocation>
</comment>
<dbReference type="GO" id="GO:0005634">
    <property type="term" value="C:nucleus"/>
    <property type="evidence" value="ECO:0007669"/>
    <property type="project" value="UniProtKB-SubCell"/>
</dbReference>
<dbReference type="PANTHER" id="PTHR12706">
    <property type="entry name" value="STRAWBERRY NOTCH-RELATED"/>
    <property type="match status" value="1"/>
</dbReference>
<evidence type="ECO:0000313" key="7">
    <source>
        <dbReference type="Proteomes" id="UP000594454"/>
    </source>
</evidence>
<gene>
    <name evidence="6" type="ORF">HERILL_LOCUS11038</name>
</gene>
<protein>
    <recommendedName>
        <fullName evidence="5">Strawberry notch AAA domain-containing protein</fullName>
    </recommendedName>
</protein>
<dbReference type="AlphaFoldDB" id="A0A7R8YWY5"/>
<evidence type="ECO:0000256" key="3">
    <source>
        <dbReference type="ARBA" id="ARBA00023054"/>
    </source>
</evidence>
<dbReference type="GO" id="GO:0009967">
    <property type="term" value="P:positive regulation of signal transduction"/>
    <property type="evidence" value="ECO:0007669"/>
    <property type="project" value="UniProtKB-ARBA"/>
</dbReference>
<dbReference type="EMBL" id="LR899012">
    <property type="protein sequence ID" value="CAD7088413.1"/>
    <property type="molecule type" value="Genomic_DNA"/>
</dbReference>
<dbReference type="GO" id="GO:0042393">
    <property type="term" value="F:histone binding"/>
    <property type="evidence" value="ECO:0007669"/>
    <property type="project" value="TreeGrafter"/>
</dbReference>
<keyword evidence="7" id="KW-1185">Reference proteome</keyword>
<sequence length="437" mass="49110">MPQGAMPYGMGPSHMMNMGYAGIPNYYQANTMAASLLRRRVSRIMLVIKWRCLGWDWVISWRAMLTAKPNRTECYKSIYTTKPTSTYCFKSEFSYQWHSNKFLTQMWMEPPKPMNATPEEEEAEDEENGCCGNICRILASKIEIGKETSRSCCRNGLTVIRRNLPTALQLESITYTSQAHDHLLPDGSRAGFLIGDGAGVGKGRTIAGIIFENYLKGRKKSLWISVSNDLKYDAERDLRDIGAGKIEVHPLNKFKYAKISSEINNNVKKGVIFSTYSALIGESNNKSGKYKSRLKQLLQWCGEDFDGCIIFDECHKAKNLCPVGSGKPTKTGSTVLELQNKLPKARVVYASATGASEPRNMAYMVRLGMWGTGTPFQTFNDFITAVEKRGVGAMEIVAMDMKLRGMYIARQLSFHGVTFKIEEVPLADDFKKFTILQ</sequence>
<keyword evidence="4" id="KW-0539">Nucleus</keyword>
<dbReference type="GO" id="GO:0031490">
    <property type="term" value="F:chromatin DNA binding"/>
    <property type="evidence" value="ECO:0007669"/>
    <property type="project" value="TreeGrafter"/>
</dbReference>
<reference evidence="6 7" key="1">
    <citation type="submission" date="2020-11" db="EMBL/GenBank/DDBJ databases">
        <authorList>
            <person name="Wallbank WR R."/>
            <person name="Pardo Diaz C."/>
            <person name="Kozak K."/>
            <person name="Martin S."/>
            <person name="Jiggins C."/>
            <person name="Moest M."/>
            <person name="Warren A I."/>
            <person name="Generalovic N T."/>
            <person name="Byers J.R.P. K."/>
            <person name="Montejo-Kovacevich G."/>
            <person name="Yen C E."/>
        </authorList>
    </citation>
    <scope>NUCLEOTIDE SEQUENCE [LARGE SCALE GENOMIC DNA]</scope>
</reference>
<evidence type="ECO:0000259" key="5">
    <source>
        <dbReference type="Pfam" id="PF13872"/>
    </source>
</evidence>
<dbReference type="Gene3D" id="3.40.50.300">
    <property type="entry name" value="P-loop containing nucleotide triphosphate hydrolases"/>
    <property type="match status" value="1"/>
</dbReference>
<name>A0A7R8YWY5_HERIL</name>
<dbReference type="GO" id="GO:0006355">
    <property type="term" value="P:regulation of DNA-templated transcription"/>
    <property type="evidence" value="ECO:0007669"/>
    <property type="project" value="InterPro"/>
</dbReference>
<dbReference type="FunFam" id="3.40.50.300:FF:000282">
    <property type="entry name" value="Strawberry notch homolog 1 (Drosophila)"/>
    <property type="match status" value="1"/>
</dbReference>
<dbReference type="InterPro" id="IPR027417">
    <property type="entry name" value="P-loop_NTPase"/>
</dbReference>
<comment type="similarity">
    <text evidence="2">Belongs to the SBNO family.</text>
</comment>
<evidence type="ECO:0000256" key="2">
    <source>
        <dbReference type="ARBA" id="ARBA00006992"/>
    </source>
</evidence>
<proteinExistence type="inferred from homology"/>
<organism evidence="6 7">
    <name type="scientific">Hermetia illucens</name>
    <name type="common">Black soldier fly</name>
    <dbReference type="NCBI Taxonomy" id="343691"/>
    <lineage>
        <taxon>Eukaryota</taxon>
        <taxon>Metazoa</taxon>
        <taxon>Ecdysozoa</taxon>
        <taxon>Arthropoda</taxon>
        <taxon>Hexapoda</taxon>
        <taxon>Insecta</taxon>
        <taxon>Pterygota</taxon>
        <taxon>Neoptera</taxon>
        <taxon>Endopterygota</taxon>
        <taxon>Diptera</taxon>
        <taxon>Brachycera</taxon>
        <taxon>Stratiomyomorpha</taxon>
        <taxon>Stratiomyidae</taxon>
        <taxon>Hermetiinae</taxon>
        <taxon>Hermetia</taxon>
    </lineage>
</organism>
<dbReference type="SUPFAM" id="SSF52540">
    <property type="entry name" value="P-loop containing nucleoside triphosphate hydrolases"/>
    <property type="match status" value="1"/>
</dbReference>